<evidence type="ECO:0000313" key="2">
    <source>
        <dbReference type="EMBL" id="EFN89573.1"/>
    </source>
</evidence>
<keyword evidence="3" id="KW-1185">Reference proteome</keyword>
<gene>
    <name evidence="2" type="ORF">EAI_09108</name>
</gene>
<organism evidence="3">
    <name type="scientific">Harpegnathos saltator</name>
    <name type="common">Jerdon's jumping ant</name>
    <dbReference type="NCBI Taxonomy" id="610380"/>
    <lineage>
        <taxon>Eukaryota</taxon>
        <taxon>Metazoa</taxon>
        <taxon>Ecdysozoa</taxon>
        <taxon>Arthropoda</taxon>
        <taxon>Hexapoda</taxon>
        <taxon>Insecta</taxon>
        <taxon>Pterygota</taxon>
        <taxon>Neoptera</taxon>
        <taxon>Endopterygota</taxon>
        <taxon>Hymenoptera</taxon>
        <taxon>Apocrita</taxon>
        <taxon>Aculeata</taxon>
        <taxon>Formicoidea</taxon>
        <taxon>Formicidae</taxon>
        <taxon>Ponerinae</taxon>
        <taxon>Ponerini</taxon>
        <taxon>Harpegnathos</taxon>
    </lineage>
</organism>
<dbReference type="AlphaFoldDB" id="E2B407"/>
<feature type="region of interest" description="Disordered" evidence="1">
    <location>
        <begin position="1"/>
        <end position="90"/>
    </location>
</feature>
<accession>E2B407</accession>
<name>E2B407_HARSA</name>
<dbReference type="EMBL" id="GL445444">
    <property type="protein sequence ID" value="EFN89573.1"/>
    <property type="molecule type" value="Genomic_DNA"/>
</dbReference>
<reference evidence="2 3" key="1">
    <citation type="journal article" date="2010" name="Science">
        <title>Genomic comparison of the ants Camponotus floridanus and Harpegnathos saltator.</title>
        <authorList>
            <person name="Bonasio R."/>
            <person name="Zhang G."/>
            <person name="Ye C."/>
            <person name="Mutti N.S."/>
            <person name="Fang X."/>
            <person name="Qin N."/>
            <person name="Donahue G."/>
            <person name="Yang P."/>
            <person name="Li Q."/>
            <person name="Li C."/>
            <person name="Zhang P."/>
            <person name="Huang Z."/>
            <person name="Berger S.L."/>
            <person name="Reinberg D."/>
            <person name="Wang J."/>
            <person name="Liebig J."/>
        </authorList>
    </citation>
    <scope>NUCLEOTIDE SEQUENCE [LARGE SCALE GENOMIC DNA]</scope>
    <source>
        <strain evidence="2 3">R22 G/1</strain>
    </source>
</reference>
<evidence type="ECO:0000313" key="3">
    <source>
        <dbReference type="Proteomes" id="UP000008237"/>
    </source>
</evidence>
<protein>
    <submittedName>
        <fullName evidence="2">Uncharacterized protein</fullName>
    </submittedName>
</protein>
<proteinExistence type="predicted"/>
<feature type="compositionally biased region" description="Basic and acidic residues" evidence="1">
    <location>
        <begin position="79"/>
        <end position="90"/>
    </location>
</feature>
<feature type="compositionally biased region" description="Acidic residues" evidence="1">
    <location>
        <begin position="25"/>
        <end position="34"/>
    </location>
</feature>
<dbReference type="Proteomes" id="UP000008237">
    <property type="component" value="Unassembled WGS sequence"/>
</dbReference>
<evidence type="ECO:0000256" key="1">
    <source>
        <dbReference type="SAM" id="MobiDB-lite"/>
    </source>
</evidence>
<sequence>MILNYSEQYSDRGKSNDGEARGEGEDRDEDTSEGEGERIGMRPRSKAAWKPQVPSRRGEIGREGIGDGLQEESLWQSGHLRDSGMLESKR</sequence>
<feature type="compositionally biased region" description="Basic and acidic residues" evidence="1">
    <location>
        <begin position="56"/>
        <end position="65"/>
    </location>
</feature>
<dbReference type="InParanoid" id="E2B407"/>
<feature type="compositionally biased region" description="Basic and acidic residues" evidence="1">
    <location>
        <begin position="9"/>
        <end position="24"/>
    </location>
</feature>